<organism evidence="4 5">
    <name type="scientific">Echinostoma caproni</name>
    <dbReference type="NCBI Taxonomy" id="27848"/>
    <lineage>
        <taxon>Eukaryota</taxon>
        <taxon>Metazoa</taxon>
        <taxon>Spiralia</taxon>
        <taxon>Lophotrochozoa</taxon>
        <taxon>Platyhelminthes</taxon>
        <taxon>Trematoda</taxon>
        <taxon>Digenea</taxon>
        <taxon>Plagiorchiida</taxon>
        <taxon>Echinostomata</taxon>
        <taxon>Echinostomatoidea</taxon>
        <taxon>Echinostomatidae</taxon>
        <taxon>Echinostoma</taxon>
    </lineage>
</organism>
<name>A0A3P8GB84_9TREM</name>
<keyword evidence="1" id="KW-0694">RNA-binding</keyword>
<evidence type="ECO:0000259" key="3">
    <source>
        <dbReference type="PROSITE" id="PS50137"/>
    </source>
</evidence>
<evidence type="ECO:0000256" key="1">
    <source>
        <dbReference type="PROSITE-ProRule" id="PRU00266"/>
    </source>
</evidence>
<sequence length="378" mass="41774">MNDLIRSVPHPLGPRAELQQIAKLFHLSVNFTRLPKPTTHPHSPGYTQPVVLHRVALHFAGRQYVSESTARSTAEQEAACAALKALRRALLFVTGKSVDESHTEYQNPIFRLDSAVWRLRVIGHLHGERPIFVIQWRLACDRAELRYGQEINPIQRLHFVCVAKQLPAPVFELLSTIPESTSRPSPVPATRPPPEFTYRVRLSTGCIQGPPAYNKRLAKRLAAEATLSHLGFQIPEPVELPSALHSPRAQDPVFDSSSIVSNGSPSSEVTDPPSNNTGQGSLKERHVAFSCTRDVLIIEENGVVPWKRTHRSTRVTGSIGHLGPCPKAVSSDSLDIGPQQIAVSTHRPAALRVRFWVVKGSDCAFSKESRLITLAWST</sequence>
<dbReference type="EMBL" id="UZAN01047966">
    <property type="protein sequence ID" value="VDP85962.1"/>
    <property type="molecule type" value="Genomic_DNA"/>
</dbReference>
<feature type="domain" description="DRBM" evidence="3">
    <location>
        <begin position="13"/>
        <end position="88"/>
    </location>
</feature>
<evidence type="ECO:0000256" key="2">
    <source>
        <dbReference type="SAM" id="MobiDB-lite"/>
    </source>
</evidence>
<feature type="region of interest" description="Disordered" evidence="2">
    <location>
        <begin position="242"/>
        <end position="282"/>
    </location>
</feature>
<reference evidence="4 5" key="1">
    <citation type="submission" date="2018-11" db="EMBL/GenBank/DDBJ databases">
        <authorList>
            <consortium name="Pathogen Informatics"/>
        </authorList>
    </citation>
    <scope>NUCLEOTIDE SEQUENCE [LARGE SCALE GENOMIC DNA]</scope>
    <source>
        <strain evidence="4 5">Egypt</strain>
    </source>
</reference>
<dbReference type="Proteomes" id="UP000272942">
    <property type="component" value="Unassembled WGS sequence"/>
</dbReference>
<dbReference type="SUPFAM" id="SSF54768">
    <property type="entry name" value="dsRNA-binding domain-like"/>
    <property type="match status" value="1"/>
</dbReference>
<dbReference type="PROSITE" id="PS50137">
    <property type="entry name" value="DS_RBD"/>
    <property type="match status" value="2"/>
</dbReference>
<feature type="compositionally biased region" description="Low complexity" evidence="2">
    <location>
        <begin position="256"/>
        <end position="267"/>
    </location>
</feature>
<feature type="domain" description="DRBM" evidence="3">
    <location>
        <begin position="152"/>
        <end position="232"/>
    </location>
</feature>
<protein>
    <recommendedName>
        <fullName evidence="3">DRBM domain-containing protein</fullName>
    </recommendedName>
</protein>
<dbReference type="SMART" id="SM00358">
    <property type="entry name" value="DSRM"/>
    <property type="match status" value="2"/>
</dbReference>
<dbReference type="GO" id="GO:0043025">
    <property type="term" value="C:neuronal cell body"/>
    <property type="evidence" value="ECO:0007669"/>
    <property type="project" value="TreeGrafter"/>
</dbReference>
<dbReference type="GO" id="GO:0008298">
    <property type="term" value="P:intracellular mRNA localization"/>
    <property type="evidence" value="ECO:0007669"/>
    <property type="project" value="TreeGrafter"/>
</dbReference>
<dbReference type="GO" id="GO:0007281">
    <property type="term" value="P:germ cell development"/>
    <property type="evidence" value="ECO:0007669"/>
    <property type="project" value="TreeGrafter"/>
</dbReference>
<feature type="compositionally biased region" description="Polar residues" evidence="2">
    <location>
        <begin position="268"/>
        <end position="280"/>
    </location>
</feature>
<dbReference type="GO" id="GO:0003725">
    <property type="term" value="F:double-stranded RNA binding"/>
    <property type="evidence" value="ECO:0007669"/>
    <property type="project" value="TreeGrafter"/>
</dbReference>
<dbReference type="GO" id="GO:0098964">
    <property type="term" value="P:anterograde dendritic transport of messenger ribonucleoprotein complex"/>
    <property type="evidence" value="ECO:0007669"/>
    <property type="project" value="TreeGrafter"/>
</dbReference>
<dbReference type="GO" id="GO:0010494">
    <property type="term" value="C:cytoplasmic stress granule"/>
    <property type="evidence" value="ECO:0007669"/>
    <property type="project" value="TreeGrafter"/>
</dbReference>
<gene>
    <name evidence="4" type="ORF">ECPE_LOCUS9787</name>
</gene>
<dbReference type="GO" id="GO:0005886">
    <property type="term" value="C:plasma membrane"/>
    <property type="evidence" value="ECO:0007669"/>
    <property type="project" value="TreeGrafter"/>
</dbReference>
<dbReference type="InterPro" id="IPR051740">
    <property type="entry name" value="DRBM-containing_protein"/>
</dbReference>
<dbReference type="AlphaFoldDB" id="A0A3P8GB84"/>
<dbReference type="InterPro" id="IPR014720">
    <property type="entry name" value="dsRBD_dom"/>
</dbReference>
<keyword evidence="5" id="KW-1185">Reference proteome</keyword>
<dbReference type="GO" id="GO:0032839">
    <property type="term" value="C:dendrite cytoplasm"/>
    <property type="evidence" value="ECO:0007669"/>
    <property type="project" value="GOC"/>
</dbReference>
<evidence type="ECO:0000313" key="5">
    <source>
        <dbReference type="Proteomes" id="UP000272942"/>
    </source>
</evidence>
<dbReference type="GO" id="GO:0003729">
    <property type="term" value="F:mRNA binding"/>
    <property type="evidence" value="ECO:0007669"/>
    <property type="project" value="TreeGrafter"/>
</dbReference>
<proteinExistence type="predicted"/>
<accession>A0A3P8GB84</accession>
<dbReference type="GO" id="GO:0035418">
    <property type="term" value="P:protein localization to synapse"/>
    <property type="evidence" value="ECO:0007669"/>
    <property type="project" value="TreeGrafter"/>
</dbReference>
<dbReference type="PANTHER" id="PTHR46054">
    <property type="entry name" value="MATERNAL EFFECT PROTEIN STAUFEN"/>
    <property type="match status" value="1"/>
</dbReference>
<dbReference type="PANTHER" id="PTHR46054:SF3">
    <property type="entry name" value="MATERNAL EFFECT PROTEIN STAUFEN"/>
    <property type="match status" value="1"/>
</dbReference>
<dbReference type="OrthoDB" id="10037267at2759"/>
<dbReference type="Gene3D" id="3.30.160.20">
    <property type="match status" value="1"/>
</dbReference>
<evidence type="ECO:0000313" key="4">
    <source>
        <dbReference type="EMBL" id="VDP85962.1"/>
    </source>
</evidence>